<feature type="transmembrane region" description="Helical" evidence="5">
    <location>
        <begin position="40"/>
        <end position="62"/>
    </location>
</feature>
<dbReference type="GO" id="GO:0016787">
    <property type="term" value="F:hydrolase activity"/>
    <property type="evidence" value="ECO:0007669"/>
    <property type="project" value="TreeGrafter"/>
</dbReference>
<dbReference type="Gene3D" id="2.120.10.30">
    <property type="entry name" value="TolB, C-terminal domain"/>
    <property type="match status" value="1"/>
</dbReference>
<evidence type="ECO:0000313" key="7">
    <source>
        <dbReference type="EMBL" id="CAL1542611.1"/>
    </source>
</evidence>
<evidence type="ECO:0000256" key="2">
    <source>
        <dbReference type="ARBA" id="ARBA00022553"/>
    </source>
</evidence>
<dbReference type="EMBL" id="CAXITT010000496">
    <property type="protein sequence ID" value="CAL1542611.1"/>
    <property type="molecule type" value="Genomic_DNA"/>
</dbReference>
<protein>
    <recommendedName>
        <fullName evidence="6">Strictosidine synthase conserved region domain-containing protein</fullName>
    </recommendedName>
</protein>
<evidence type="ECO:0000256" key="4">
    <source>
        <dbReference type="SAM" id="MobiDB-lite"/>
    </source>
</evidence>
<evidence type="ECO:0000259" key="6">
    <source>
        <dbReference type="Pfam" id="PF03088"/>
    </source>
</evidence>
<dbReference type="SUPFAM" id="SSF63829">
    <property type="entry name" value="Calcium-dependent phosphotriesterase"/>
    <property type="match status" value="1"/>
</dbReference>
<keyword evidence="8" id="KW-1185">Reference proteome</keyword>
<dbReference type="AlphaFoldDB" id="A0AAV2I8Y3"/>
<proteinExistence type="inferred from homology"/>
<keyword evidence="5" id="KW-0472">Membrane</keyword>
<feature type="region of interest" description="Disordered" evidence="4">
    <location>
        <begin position="1"/>
        <end position="30"/>
    </location>
</feature>
<comment type="similarity">
    <text evidence="1">Belongs to the strictosidine synthase family.</text>
</comment>
<reference evidence="7 8" key="1">
    <citation type="submission" date="2024-04" db="EMBL/GenBank/DDBJ databases">
        <authorList>
            <consortium name="Genoscope - CEA"/>
            <person name="William W."/>
        </authorList>
    </citation>
    <scope>NUCLEOTIDE SEQUENCE [LARGE SCALE GENOMIC DNA]</scope>
</reference>
<dbReference type="PANTHER" id="PTHR10426:SF88">
    <property type="entry name" value="ADIPOCYTE PLASMA MEMBRANE-ASSOCIATED PROTEIN HEMOMUCIN-RELATED"/>
    <property type="match status" value="1"/>
</dbReference>
<evidence type="ECO:0000256" key="5">
    <source>
        <dbReference type="SAM" id="Phobius"/>
    </source>
</evidence>
<evidence type="ECO:0000313" key="8">
    <source>
        <dbReference type="Proteomes" id="UP001497497"/>
    </source>
</evidence>
<dbReference type="Proteomes" id="UP001497497">
    <property type="component" value="Unassembled WGS sequence"/>
</dbReference>
<keyword evidence="3" id="KW-0325">Glycoprotein</keyword>
<dbReference type="GO" id="GO:0012505">
    <property type="term" value="C:endomembrane system"/>
    <property type="evidence" value="ECO:0007669"/>
    <property type="project" value="TreeGrafter"/>
</dbReference>
<feature type="domain" description="Strictosidine synthase conserved region" evidence="6">
    <location>
        <begin position="203"/>
        <end position="286"/>
    </location>
</feature>
<dbReference type="PANTHER" id="PTHR10426">
    <property type="entry name" value="STRICTOSIDINE SYNTHASE-RELATED"/>
    <property type="match status" value="1"/>
</dbReference>
<dbReference type="InterPro" id="IPR018119">
    <property type="entry name" value="Strictosidine_synth_cons-reg"/>
</dbReference>
<dbReference type="Pfam" id="PF03088">
    <property type="entry name" value="Str_synth"/>
    <property type="match status" value="1"/>
</dbReference>
<keyword evidence="2" id="KW-0597">Phosphoprotein</keyword>
<evidence type="ECO:0000256" key="1">
    <source>
        <dbReference type="ARBA" id="ARBA00009191"/>
    </source>
</evidence>
<organism evidence="7 8">
    <name type="scientific">Lymnaea stagnalis</name>
    <name type="common">Great pond snail</name>
    <name type="synonym">Helix stagnalis</name>
    <dbReference type="NCBI Taxonomy" id="6523"/>
    <lineage>
        <taxon>Eukaryota</taxon>
        <taxon>Metazoa</taxon>
        <taxon>Spiralia</taxon>
        <taxon>Lophotrochozoa</taxon>
        <taxon>Mollusca</taxon>
        <taxon>Gastropoda</taxon>
        <taxon>Heterobranchia</taxon>
        <taxon>Euthyneura</taxon>
        <taxon>Panpulmonata</taxon>
        <taxon>Hygrophila</taxon>
        <taxon>Lymnaeoidea</taxon>
        <taxon>Lymnaeidae</taxon>
        <taxon>Lymnaea</taxon>
    </lineage>
</organism>
<sequence>MPSEGARQRRPEKQASDISRKQPKKQLSESEAVKKASRGWVHYFLIALVLSISLPLIVLILLPSPIEPQAITGYSDAPEFVGPLEPNDILLNAERIYRDQLVGPESILADGDHLYTGTSDGWVNHIHQGVVQKLVRFGKGPCGGIENEVTCGRPLGMRMDKNGFLIVADAYFGLFKVNVATGEYTTLYSSSTPINGKQAKLVNDLDIGPDGKIYFTDSSTRWNRNKFPLILLEGSDDGRLLMYDPETGKTTQLFDGLIFANGVQLTKDKSAVLVTETCRFRIMKYDLQTKALSVWADNLPGSPDNIRYSKITGTYWLGIAFVRQKGKTSFIDFLYNNPWLRGILAKVASIKGFQVVNGLITVADTKAMAVELDQNGTIIRSLQDKTGAVTSSISEIEIADGVMYFGSYHANFIVRLYRKRVPGL</sequence>
<name>A0AAV2I8Y3_LYMST</name>
<dbReference type="InterPro" id="IPR011042">
    <property type="entry name" value="6-blade_b-propeller_TolB-like"/>
</dbReference>
<comment type="caution">
    <text evidence="7">The sequence shown here is derived from an EMBL/GenBank/DDBJ whole genome shotgun (WGS) entry which is preliminary data.</text>
</comment>
<keyword evidence="5" id="KW-1133">Transmembrane helix</keyword>
<accession>A0AAV2I8Y3</accession>
<gene>
    <name evidence="7" type="ORF">GSLYS_00016145001</name>
</gene>
<evidence type="ECO:0000256" key="3">
    <source>
        <dbReference type="ARBA" id="ARBA00023180"/>
    </source>
</evidence>
<keyword evidence="5" id="KW-0812">Transmembrane</keyword>
<dbReference type="Pfam" id="PF20067">
    <property type="entry name" value="SSL_N"/>
    <property type="match status" value="1"/>
</dbReference>